<dbReference type="SMART" id="SM00345">
    <property type="entry name" value="HTH_GNTR"/>
    <property type="match status" value="1"/>
</dbReference>
<organism evidence="6 8">
    <name type="scientific">Streptomyces leeuwenhoekii</name>
    <dbReference type="NCBI Taxonomy" id="1437453"/>
    <lineage>
        <taxon>Bacteria</taxon>
        <taxon>Bacillati</taxon>
        <taxon>Actinomycetota</taxon>
        <taxon>Actinomycetes</taxon>
        <taxon>Kitasatosporales</taxon>
        <taxon>Streptomycetaceae</taxon>
        <taxon>Streptomyces</taxon>
    </lineage>
</organism>
<evidence type="ECO:0000313" key="7">
    <source>
        <dbReference type="EMBL" id="KMS77795.1"/>
    </source>
</evidence>
<dbReference type="PATRIC" id="fig|1437453.5.peg.5746"/>
<feature type="compositionally biased region" description="Basic and acidic residues" evidence="4">
    <location>
        <begin position="75"/>
        <end position="97"/>
    </location>
</feature>
<evidence type="ECO:0000313" key="6">
    <source>
        <dbReference type="EMBL" id="CQR63727.1"/>
    </source>
</evidence>
<feature type="region of interest" description="Disordered" evidence="4">
    <location>
        <begin position="69"/>
        <end position="107"/>
    </location>
</feature>
<dbReference type="Proteomes" id="UP000035016">
    <property type="component" value="Chromosome Chromosome"/>
</dbReference>
<dbReference type="RefSeq" id="WP_029383063.1">
    <property type="nucleotide sequence ID" value="NZ_AZSD01000132.1"/>
</dbReference>
<dbReference type="GO" id="GO:0003700">
    <property type="term" value="F:DNA-binding transcription factor activity"/>
    <property type="evidence" value="ECO:0007669"/>
    <property type="project" value="InterPro"/>
</dbReference>
<evidence type="ECO:0000313" key="8">
    <source>
        <dbReference type="Proteomes" id="UP000035016"/>
    </source>
</evidence>
<reference evidence="7 9" key="2">
    <citation type="submission" date="2015-06" db="EMBL/GenBank/DDBJ databases">
        <title>Draft genome sequence of Streptomyces leeuwenhoekii C58, which produces the novel lasso peptide, chaxapeptin.</title>
        <authorList>
            <person name="Yi Y."/>
            <person name="Hai D."/>
            <person name="Jaspars M."/>
            <person name="Sheng H."/>
            <person name="Rateb M.E."/>
            <person name="Bull A."/>
            <person name="Goodfellow M."/>
            <person name="Asenjo J.A."/>
            <person name="Ebel R."/>
        </authorList>
    </citation>
    <scope>NUCLEOTIDE SEQUENCE [LARGE SCALE GENOMIC DNA]</scope>
    <source>
        <strain evidence="7 9">C58</strain>
    </source>
</reference>
<gene>
    <name evidence="6" type="primary">sle_42690</name>
    <name evidence="7" type="ORF">ACH49_19270</name>
</gene>
<reference evidence="6 8" key="1">
    <citation type="submission" date="2015-02" db="EMBL/GenBank/DDBJ databases">
        <authorList>
            <person name="Gomez-Escribano P.J."/>
        </authorList>
    </citation>
    <scope>NUCLEOTIDE SEQUENCE [LARGE SCALE GENOMIC DNA]</scope>
    <source>
        <strain evidence="6">C34</strain>
        <strain evidence="8">C34 (DSM 42122 / NRRL B-24963)</strain>
    </source>
</reference>
<proteinExistence type="predicted"/>
<dbReference type="PROSITE" id="PS50949">
    <property type="entry name" value="HTH_GNTR"/>
    <property type="match status" value="1"/>
</dbReference>
<dbReference type="InterPro" id="IPR036390">
    <property type="entry name" value="WH_DNA-bd_sf"/>
</dbReference>
<accession>A0A0F7W1L4</accession>
<evidence type="ECO:0000256" key="3">
    <source>
        <dbReference type="ARBA" id="ARBA00023163"/>
    </source>
</evidence>
<dbReference type="EMBL" id="LFEH01000071">
    <property type="protein sequence ID" value="KMS77795.1"/>
    <property type="molecule type" value="Genomic_DNA"/>
</dbReference>
<dbReference type="Proteomes" id="UP000037274">
    <property type="component" value="Unassembled WGS sequence"/>
</dbReference>
<evidence type="ECO:0000313" key="9">
    <source>
        <dbReference type="Proteomes" id="UP000037274"/>
    </source>
</evidence>
<dbReference type="Gene3D" id="1.10.10.10">
    <property type="entry name" value="Winged helix-like DNA-binding domain superfamily/Winged helix DNA-binding domain"/>
    <property type="match status" value="1"/>
</dbReference>
<dbReference type="PANTHER" id="PTHR44846:SF17">
    <property type="entry name" value="GNTR-FAMILY TRANSCRIPTIONAL REGULATOR"/>
    <property type="match status" value="1"/>
</dbReference>
<keyword evidence="9" id="KW-1185">Reference proteome</keyword>
<sequence>MAKRCEQVSGDLRRRIRAGEFLPGDRLPAETTLVTEYEVGLVTVREALAALRTEGLIEERHGRGTFVRGRRRRAERSNLRHQWEKDRARAGPGERRSTGATEEDTGLTTDQLAFQAEYERIEAPEELAAALGLEPGDAVLKRTYRTRSVDEDDSLKVARSYIPYEIAEQNPDLLDAGQEPWPGGTMNQLFTVGIEIDRVEEVVTARSPTPEESEELGLTPGAAIMDVRKTLYDIDGRIVEVADVVLPGDRYAVKCVTTLERW</sequence>
<dbReference type="GO" id="GO:0003677">
    <property type="term" value="F:DNA binding"/>
    <property type="evidence" value="ECO:0007669"/>
    <property type="project" value="UniProtKB-KW"/>
</dbReference>
<dbReference type="CDD" id="cd07377">
    <property type="entry name" value="WHTH_GntR"/>
    <property type="match status" value="1"/>
</dbReference>
<dbReference type="InterPro" id="IPR011663">
    <property type="entry name" value="UTRA"/>
</dbReference>
<name>A0A0F7W1L4_STRLW</name>
<evidence type="ECO:0000256" key="1">
    <source>
        <dbReference type="ARBA" id="ARBA00023015"/>
    </source>
</evidence>
<dbReference type="KEGG" id="sle:sle_42690"/>
<evidence type="ECO:0000256" key="4">
    <source>
        <dbReference type="SAM" id="MobiDB-lite"/>
    </source>
</evidence>
<evidence type="ECO:0000259" key="5">
    <source>
        <dbReference type="PROSITE" id="PS50949"/>
    </source>
</evidence>
<dbReference type="PANTHER" id="PTHR44846">
    <property type="entry name" value="MANNOSYL-D-GLYCERATE TRANSPORT/METABOLISM SYSTEM REPRESSOR MNGR-RELATED"/>
    <property type="match status" value="1"/>
</dbReference>
<protein>
    <submittedName>
        <fullName evidence="6">HTH-type transcriptional repressor yvoA</fullName>
    </submittedName>
    <submittedName>
        <fullName evidence="7">Transcriptional regulator</fullName>
    </submittedName>
</protein>
<dbReference type="InterPro" id="IPR050679">
    <property type="entry name" value="Bact_HTH_transcr_reg"/>
</dbReference>
<keyword evidence="3" id="KW-0804">Transcription</keyword>
<dbReference type="SUPFAM" id="SSF64288">
    <property type="entry name" value="Chorismate lyase-like"/>
    <property type="match status" value="1"/>
</dbReference>
<dbReference type="EMBL" id="LN831790">
    <property type="protein sequence ID" value="CQR63727.1"/>
    <property type="molecule type" value="Genomic_DNA"/>
</dbReference>
<dbReference type="SUPFAM" id="SSF46785">
    <property type="entry name" value="Winged helix' DNA-binding domain"/>
    <property type="match status" value="1"/>
</dbReference>
<dbReference type="AlphaFoldDB" id="A0A0F7W1L4"/>
<keyword evidence="2" id="KW-0238">DNA-binding</keyword>
<keyword evidence="1" id="KW-0805">Transcription regulation</keyword>
<dbReference type="Pfam" id="PF07702">
    <property type="entry name" value="UTRA"/>
    <property type="match status" value="1"/>
</dbReference>
<dbReference type="SMART" id="SM00866">
    <property type="entry name" value="UTRA"/>
    <property type="match status" value="1"/>
</dbReference>
<dbReference type="Gene3D" id="3.40.1410.10">
    <property type="entry name" value="Chorismate lyase-like"/>
    <property type="match status" value="1"/>
</dbReference>
<dbReference type="Pfam" id="PF00392">
    <property type="entry name" value="GntR"/>
    <property type="match status" value="1"/>
</dbReference>
<dbReference type="GO" id="GO:0045892">
    <property type="term" value="P:negative regulation of DNA-templated transcription"/>
    <property type="evidence" value="ECO:0007669"/>
    <property type="project" value="TreeGrafter"/>
</dbReference>
<evidence type="ECO:0000256" key="2">
    <source>
        <dbReference type="ARBA" id="ARBA00023125"/>
    </source>
</evidence>
<dbReference type="InterPro" id="IPR036388">
    <property type="entry name" value="WH-like_DNA-bd_sf"/>
</dbReference>
<dbReference type="InterPro" id="IPR000524">
    <property type="entry name" value="Tscrpt_reg_HTH_GntR"/>
</dbReference>
<dbReference type="InterPro" id="IPR028978">
    <property type="entry name" value="Chorismate_lyase_/UTRA_dom_sf"/>
</dbReference>
<feature type="domain" description="HTH gntR-type" evidence="5">
    <location>
        <begin position="2"/>
        <end position="70"/>
    </location>
</feature>